<accession>A0A9W6Z8Q2</accession>
<gene>
    <name evidence="1" type="ORF">TrRE_jg10938</name>
</gene>
<proteinExistence type="predicted"/>
<dbReference type="OrthoDB" id="2013972at2759"/>
<name>A0A9W6Z8Q2_9STRA</name>
<sequence>MQYSDLPRSTGLLVRRYSGEGTPFIFKKTPVPLQGRFARLPLSVALKPTDMGRADEHKDVEFYTVPRFVYHIDEGASSALTNYYKEAIPGGSRVLDICSSWVSHYPGGEG</sequence>
<dbReference type="EMBL" id="BRXZ01000529">
    <property type="protein sequence ID" value="GMH46628.1"/>
    <property type="molecule type" value="Genomic_DNA"/>
</dbReference>
<evidence type="ECO:0000313" key="2">
    <source>
        <dbReference type="Proteomes" id="UP001165082"/>
    </source>
</evidence>
<dbReference type="Proteomes" id="UP001165082">
    <property type="component" value="Unassembled WGS sequence"/>
</dbReference>
<keyword evidence="2" id="KW-1185">Reference proteome</keyword>
<dbReference type="PANTHER" id="PTHR43036">
    <property type="entry name" value="OSJNBB0011N17.9 PROTEIN"/>
    <property type="match status" value="1"/>
</dbReference>
<evidence type="ECO:0000313" key="1">
    <source>
        <dbReference type="EMBL" id="GMH46628.1"/>
    </source>
</evidence>
<dbReference type="AlphaFoldDB" id="A0A9W6Z8Q2"/>
<dbReference type="PANTHER" id="PTHR43036:SF2">
    <property type="entry name" value="OS04G0481300 PROTEIN"/>
    <property type="match status" value="1"/>
</dbReference>
<organism evidence="1 2">
    <name type="scientific">Triparma retinervis</name>
    <dbReference type="NCBI Taxonomy" id="2557542"/>
    <lineage>
        <taxon>Eukaryota</taxon>
        <taxon>Sar</taxon>
        <taxon>Stramenopiles</taxon>
        <taxon>Ochrophyta</taxon>
        <taxon>Bolidophyceae</taxon>
        <taxon>Parmales</taxon>
        <taxon>Triparmaceae</taxon>
        <taxon>Triparma</taxon>
    </lineage>
</organism>
<reference evidence="1" key="1">
    <citation type="submission" date="2022-07" db="EMBL/GenBank/DDBJ databases">
        <title>Genome analysis of Parmales, a sister group of diatoms, reveals the evolutionary specialization of diatoms from phago-mixotrophs to photoautotrophs.</title>
        <authorList>
            <person name="Ban H."/>
            <person name="Sato S."/>
            <person name="Yoshikawa S."/>
            <person name="Kazumasa Y."/>
            <person name="Nakamura Y."/>
            <person name="Ichinomiya M."/>
            <person name="Saitoh K."/>
            <person name="Sato N."/>
            <person name="Blanc-Mathieu R."/>
            <person name="Endo H."/>
            <person name="Kuwata A."/>
            <person name="Ogata H."/>
        </authorList>
    </citation>
    <scope>NUCLEOTIDE SEQUENCE</scope>
</reference>
<protein>
    <submittedName>
        <fullName evidence="1">Uncharacterized protein</fullName>
    </submittedName>
</protein>
<comment type="caution">
    <text evidence="1">The sequence shown here is derived from an EMBL/GenBank/DDBJ whole genome shotgun (WGS) entry which is preliminary data.</text>
</comment>